<dbReference type="AlphaFoldDB" id="A0A075FNX8"/>
<dbReference type="PANTHER" id="PTHR19431">
    <property type="entry name" value="60S RIBOSOMAL PROTEIN L4"/>
    <property type="match status" value="1"/>
</dbReference>
<feature type="compositionally biased region" description="Basic and acidic residues" evidence="4">
    <location>
        <begin position="99"/>
        <end position="108"/>
    </location>
</feature>
<organism evidence="5">
    <name type="scientific">uncultured marine thaumarchaeote AD1000_33_G09</name>
    <dbReference type="NCBI Taxonomy" id="1455909"/>
    <lineage>
        <taxon>Archaea</taxon>
        <taxon>Nitrososphaerota</taxon>
        <taxon>environmental samples</taxon>
    </lineage>
</organism>
<dbReference type="InterPro" id="IPR045240">
    <property type="entry name" value="Ribosomal_uL4_euk/arch"/>
</dbReference>
<evidence type="ECO:0000313" key="5">
    <source>
        <dbReference type="EMBL" id="AIE93340.1"/>
    </source>
</evidence>
<dbReference type="InterPro" id="IPR002136">
    <property type="entry name" value="Ribosomal_uL4"/>
</dbReference>
<dbReference type="GO" id="GO:1990904">
    <property type="term" value="C:ribonucleoprotein complex"/>
    <property type="evidence" value="ECO:0007669"/>
    <property type="project" value="UniProtKB-KW"/>
</dbReference>
<keyword evidence="3" id="KW-0687">Ribonucleoprotein</keyword>
<protein>
    <submittedName>
        <fullName evidence="5">Ribosomal protein L4P (RP-L4e, RPL4)</fullName>
    </submittedName>
</protein>
<accession>A0A075FNX8</accession>
<dbReference type="SUPFAM" id="SSF52166">
    <property type="entry name" value="Ribosomal protein L4"/>
    <property type="match status" value="1"/>
</dbReference>
<dbReference type="GO" id="GO:0003735">
    <property type="term" value="F:structural constituent of ribosome"/>
    <property type="evidence" value="ECO:0007669"/>
    <property type="project" value="InterPro"/>
</dbReference>
<dbReference type="Gene3D" id="3.40.1370.10">
    <property type="match status" value="1"/>
</dbReference>
<dbReference type="Pfam" id="PF00573">
    <property type="entry name" value="Ribosomal_L4"/>
    <property type="match status" value="1"/>
</dbReference>
<dbReference type="GO" id="GO:0005840">
    <property type="term" value="C:ribosome"/>
    <property type="evidence" value="ECO:0007669"/>
    <property type="project" value="UniProtKB-KW"/>
</dbReference>
<proteinExistence type="inferred from homology"/>
<reference evidence="5" key="1">
    <citation type="journal article" date="2014" name="Genome Biol. Evol.">
        <title>Pangenome evidence for extensive interdomain horizontal transfer affecting lineage core and shell genes in uncultured planktonic thaumarchaeota and euryarchaeota.</title>
        <authorList>
            <person name="Deschamps P."/>
            <person name="Zivanovic Y."/>
            <person name="Moreira D."/>
            <person name="Rodriguez-Valera F."/>
            <person name="Lopez-Garcia P."/>
        </authorList>
    </citation>
    <scope>NUCLEOTIDE SEQUENCE</scope>
</reference>
<feature type="region of interest" description="Disordered" evidence="4">
    <location>
        <begin position="44"/>
        <end position="108"/>
    </location>
</feature>
<gene>
    <name evidence="5" type="primary">RP-L4e</name>
    <name evidence="5" type="synonym">RPL4</name>
</gene>
<dbReference type="EMBL" id="KF900391">
    <property type="protein sequence ID" value="AIE93340.1"/>
    <property type="molecule type" value="Genomic_DNA"/>
</dbReference>
<evidence type="ECO:0000256" key="1">
    <source>
        <dbReference type="ARBA" id="ARBA00010528"/>
    </source>
</evidence>
<dbReference type="GO" id="GO:0006412">
    <property type="term" value="P:translation"/>
    <property type="evidence" value="ECO:0007669"/>
    <property type="project" value="InterPro"/>
</dbReference>
<sequence length="108" mass="11565">MMLPVYNLDGDEVEKIQIPLVFSTPYNPRLIKRAVLAIQSHSRIPKGTDPLAGERASSESWNTGRGISRIGRIKSHSGPRGGSAAGVAGVTGGRNPHPPRSEKISIKN</sequence>
<evidence type="ECO:0000256" key="2">
    <source>
        <dbReference type="ARBA" id="ARBA00022980"/>
    </source>
</evidence>
<feature type="compositionally biased region" description="Gly residues" evidence="4">
    <location>
        <begin position="79"/>
        <end position="92"/>
    </location>
</feature>
<keyword evidence="2 5" id="KW-0689">Ribosomal protein</keyword>
<evidence type="ECO:0000256" key="4">
    <source>
        <dbReference type="SAM" id="MobiDB-lite"/>
    </source>
</evidence>
<evidence type="ECO:0000256" key="3">
    <source>
        <dbReference type="ARBA" id="ARBA00023274"/>
    </source>
</evidence>
<dbReference type="InterPro" id="IPR023574">
    <property type="entry name" value="Ribosomal_uL4_dom_sf"/>
</dbReference>
<comment type="similarity">
    <text evidence="1">Belongs to the universal ribosomal protein uL4 family.</text>
</comment>
<name>A0A075FNX8_9ARCH</name>